<keyword evidence="1" id="KW-0472">Membrane</keyword>
<keyword evidence="2" id="KW-0413">Isomerase</keyword>
<dbReference type="GO" id="GO:0016853">
    <property type="term" value="F:isomerase activity"/>
    <property type="evidence" value="ECO:0007669"/>
    <property type="project" value="UniProtKB-KW"/>
</dbReference>
<dbReference type="PANTHER" id="PTHR37422:SF13">
    <property type="entry name" value="LIPOPOLYSACCHARIDE BIOSYNTHESIS PROTEIN PA4999-RELATED"/>
    <property type="match status" value="1"/>
</dbReference>
<dbReference type="RefSeq" id="WP_083582753.1">
    <property type="nucleotide sequence ID" value="NZ_MPPI01000005.1"/>
</dbReference>
<organism evidence="2 3">
    <name type="scientific">Phormidesmis priestleyi ULC007</name>
    <dbReference type="NCBI Taxonomy" id="1920490"/>
    <lineage>
        <taxon>Bacteria</taxon>
        <taxon>Bacillati</taxon>
        <taxon>Cyanobacteriota</taxon>
        <taxon>Cyanophyceae</taxon>
        <taxon>Leptolyngbyales</taxon>
        <taxon>Leptolyngbyaceae</taxon>
        <taxon>Phormidesmis</taxon>
    </lineage>
</organism>
<feature type="transmembrane region" description="Helical" evidence="1">
    <location>
        <begin position="228"/>
        <end position="245"/>
    </location>
</feature>
<dbReference type="EMBL" id="PVWG01000005">
    <property type="protein sequence ID" value="PSB20649.1"/>
    <property type="molecule type" value="Genomic_DNA"/>
</dbReference>
<proteinExistence type="predicted"/>
<feature type="transmembrane region" description="Helical" evidence="1">
    <location>
        <begin position="257"/>
        <end position="281"/>
    </location>
</feature>
<keyword evidence="1" id="KW-1133">Transmembrane helix</keyword>
<dbReference type="AlphaFoldDB" id="A0A2T1DJH3"/>
<feature type="transmembrane region" description="Helical" evidence="1">
    <location>
        <begin position="12"/>
        <end position="37"/>
    </location>
</feature>
<feature type="transmembrane region" description="Helical" evidence="1">
    <location>
        <begin position="293"/>
        <end position="318"/>
    </location>
</feature>
<accession>A0A2T1DJH3</accession>
<feature type="transmembrane region" description="Helical" evidence="1">
    <location>
        <begin position="143"/>
        <end position="161"/>
    </location>
</feature>
<reference evidence="2 3" key="2">
    <citation type="submission" date="2018-03" db="EMBL/GenBank/DDBJ databases">
        <title>The ancient ancestry and fast evolution of plastids.</title>
        <authorList>
            <person name="Moore K.R."/>
            <person name="Magnabosco C."/>
            <person name="Momper L."/>
            <person name="Gold D.A."/>
            <person name="Bosak T."/>
            <person name="Fournier G.P."/>
        </authorList>
    </citation>
    <scope>NUCLEOTIDE SEQUENCE [LARGE SCALE GENOMIC DNA]</scope>
    <source>
        <strain evidence="2 3">ULC007</strain>
    </source>
</reference>
<feature type="transmembrane region" description="Helical" evidence="1">
    <location>
        <begin position="173"/>
        <end position="195"/>
    </location>
</feature>
<evidence type="ECO:0000313" key="3">
    <source>
        <dbReference type="Proteomes" id="UP000238634"/>
    </source>
</evidence>
<comment type="caution">
    <text evidence="2">The sequence shown here is derived from an EMBL/GenBank/DDBJ whole genome shotgun (WGS) entry which is preliminary data.</text>
</comment>
<name>A0A2T1DJH3_9CYAN</name>
<dbReference type="PANTHER" id="PTHR37422">
    <property type="entry name" value="TEICHURONIC ACID BIOSYNTHESIS PROTEIN TUAE"/>
    <property type="match status" value="1"/>
</dbReference>
<gene>
    <name evidence="2" type="ORF">C7B65_07015</name>
</gene>
<dbReference type="Proteomes" id="UP000238634">
    <property type="component" value="Unassembled WGS sequence"/>
</dbReference>
<keyword evidence="1" id="KW-0812">Transmembrane</keyword>
<feature type="transmembrane region" description="Helical" evidence="1">
    <location>
        <begin position="90"/>
        <end position="106"/>
    </location>
</feature>
<reference evidence="2 3" key="1">
    <citation type="submission" date="2018-02" db="EMBL/GenBank/DDBJ databases">
        <authorList>
            <person name="Cohen D.B."/>
            <person name="Kent A.D."/>
        </authorList>
    </citation>
    <scope>NUCLEOTIDE SEQUENCE [LARGE SCALE GENOMIC DNA]</scope>
    <source>
        <strain evidence="2 3">ULC007</strain>
    </source>
</reference>
<feature type="transmembrane region" description="Helical" evidence="1">
    <location>
        <begin position="372"/>
        <end position="396"/>
    </location>
</feature>
<feature type="transmembrane region" description="Helical" evidence="1">
    <location>
        <begin position="58"/>
        <end position="78"/>
    </location>
</feature>
<feature type="transmembrane region" description="Helical" evidence="1">
    <location>
        <begin position="118"/>
        <end position="137"/>
    </location>
</feature>
<protein>
    <submittedName>
        <fullName evidence="2">Glucose-6-phosphate isomerase</fullName>
    </submittedName>
</protein>
<evidence type="ECO:0000256" key="1">
    <source>
        <dbReference type="SAM" id="Phobius"/>
    </source>
</evidence>
<sequence>MTPAPSRLFYPAPAWIAILSLVLFSALCLAVHAGGLLRYAFPAGSLAIGAFLYWRYPLLYVGFTWWIWFLAAFVRRLIDVQAGWADPNPVLLAPFLVTIVSLLTFAKELPKAIKGTGLPFALCMMGVVYGFLVGLINSPPQTVVVPLLNWLAPVAFGYHLYANWRIYPDLRQMLQRVFVWGVLVMGAYGVVQFLIAPGWDRFWLQNQTTQVFGTPNPLGIRVFSTMHSPQPFACVMVAGLFLLFASRSSLRFPASSVGYLSLLLSLARSAWLSWVVALVVFLPSLKPKLQMQLILTLLVMMIVVLPLTTIDPFASVISTRVQTIFSGQNDVSYADRSQGYSTVLTDAVTNIPGLGMGFVLKDSSIGSNDSGILTLLLTLGWLGLLPYLGGLLLLIASLIQSREAMNDSFMSAARAIAIATFSQIGLNNVMLSSFGMVLWGFIGITIAARQYYAKSALVSQS</sequence>
<evidence type="ECO:0000313" key="2">
    <source>
        <dbReference type="EMBL" id="PSB20649.1"/>
    </source>
</evidence>
<feature type="transmembrane region" description="Helical" evidence="1">
    <location>
        <begin position="432"/>
        <end position="452"/>
    </location>
</feature>
<dbReference type="OrthoDB" id="7295126at2"/>
<dbReference type="STRING" id="1920490.GCA_001895925_02685"/>
<keyword evidence="3" id="KW-1185">Reference proteome</keyword>
<dbReference type="InterPro" id="IPR051533">
    <property type="entry name" value="WaaL-like"/>
</dbReference>
<feature type="transmembrane region" description="Helical" evidence="1">
    <location>
        <begin position="339"/>
        <end position="360"/>
    </location>
</feature>